<name>A0A1F8GPN8_9BACT</name>
<accession>A0A1F8GPN8</accession>
<organism evidence="2 3">
    <name type="scientific">Candidatus Yanofskybacteria bacterium RIFCSPLOWO2_01_FULL_49_17</name>
    <dbReference type="NCBI Taxonomy" id="1802700"/>
    <lineage>
        <taxon>Bacteria</taxon>
        <taxon>Candidatus Yanofskyibacteriota</taxon>
    </lineage>
</organism>
<evidence type="ECO:0000313" key="2">
    <source>
        <dbReference type="EMBL" id="OGN27382.1"/>
    </source>
</evidence>
<comment type="caution">
    <text evidence="2">The sequence shown here is derived from an EMBL/GenBank/DDBJ whole genome shotgun (WGS) entry which is preliminary data.</text>
</comment>
<dbReference type="AlphaFoldDB" id="A0A1F8GPN8"/>
<keyword evidence="1" id="KW-1133">Transmembrane helix</keyword>
<feature type="transmembrane region" description="Helical" evidence="1">
    <location>
        <begin position="45"/>
        <end position="68"/>
    </location>
</feature>
<feature type="transmembrane region" description="Helical" evidence="1">
    <location>
        <begin position="7"/>
        <end position="25"/>
    </location>
</feature>
<dbReference type="EMBL" id="MGKO01000011">
    <property type="protein sequence ID" value="OGN27382.1"/>
    <property type="molecule type" value="Genomic_DNA"/>
</dbReference>
<protein>
    <submittedName>
        <fullName evidence="2">Uncharacterized protein</fullName>
    </submittedName>
</protein>
<dbReference type="Proteomes" id="UP000178444">
    <property type="component" value="Unassembled WGS sequence"/>
</dbReference>
<sequence length="198" mass="22891">MIEILKIIFIQLVVFVYQFTSLRIWGIDLSELSRRFRDYVINSTAIHVVQFVLVPATIVLFIGLANLLRKHRELNAKILAQLEAEMAVAVSEPATTMGMRWQEITQHIDSIREGEWKFAVIEANKIVDDVLKNSFAGETMGERLMNIDKTQLLTIDGLWEAHKVRNRLAHDTNYFLRHAEAVRTIRLYEETLKELGVL</sequence>
<evidence type="ECO:0000313" key="3">
    <source>
        <dbReference type="Proteomes" id="UP000178444"/>
    </source>
</evidence>
<reference evidence="2 3" key="1">
    <citation type="journal article" date="2016" name="Nat. Commun.">
        <title>Thousands of microbial genomes shed light on interconnected biogeochemical processes in an aquifer system.</title>
        <authorList>
            <person name="Anantharaman K."/>
            <person name="Brown C.T."/>
            <person name="Hug L.A."/>
            <person name="Sharon I."/>
            <person name="Castelle C.J."/>
            <person name="Probst A.J."/>
            <person name="Thomas B.C."/>
            <person name="Singh A."/>
            <person name="Wilkins M.J."/>
            <person name="Karaoz U."/>
            <person name="Brodie E.L."/>
            <person name="Williams K.H."/>
            <person name="Hubbard S.S."/>
            <person name="Banfield J.F."/>
        </authorList>
    </citation>
    <scope>NUCLEOTIDE SEQUENCE [LARGE SCALE GENOMIC DNA]</scope>
</reference>
<gene>
    <name evidence="2" type="ORF">A2941_00860</name>
</gene>
<keyword evidence="1" id="KW-0812">Transmembrane</keyword>
<proteinExistence type="predicted"/>
<evidence type="ECO:0000256" key="1">
    <source>
        <dbReference type="SAM" id="Phobius"/>
    </source>
</evidence>
<keyword evidence="1" id="KW-0472">Membrane</keyword>